<keyword evidence="8" id="KW-0539">Nucleus</keyword>
<feature type="compositionally biased region" description="Low complexity" evidence="9">
    <location>
        <begin position="130"/>
        <end position="185"/>
    </location>
</feature>
<keyword evidence="5" id="KW-0805">Transcription regulation</keyword>
<evidence type="ECO:0000256" key="8">
    <source>
        <dbReference type="ARBA" id="ARBA00023242"/>
    </source>
</evidence>
<dbReference type="GO" id="GO:0003700">
    <property type="term" value="F:DNA-binding transcription factor activity"/>
    <property type="evidence" value="ECO:0007669"/>
    <property type="project" value="TreeGrafter"/>
</dbReference>
<dbReference type="PANTHER" id="PTHR13006:SF9">
    <property type="entry name" value="GLUCOSE TRANSPORTER 4 ENHANCER FACTOR, ISOFORM G"/>
    <property type="match status" value="1"/>
</dbReference>
<reference evidence="10 11" key="1">
    <citation type="submission" date="2017-03" db="EMBL/GenBank/DDBJ databases">
        <title>Genome Survey of Euroglyphus maynei.</title>
        <authorList>
            <person name="Arlian L.G."/>
            <person name="Morgan M.S."/>
            <person name="Rider S.D."/>
        </authorList>
    </citation>
    <scope>NUCLEOTIDE SEQUENCE [LARGE SCALE GENOMIC DNA]</scope>
    <source>
        <strain evidence="10">Arlian Lab</strain>
        <tissue evidence="10">Whole body</tissue>
    </source>
</reference>
<organism evidence="10 11">
    <name type="scientific">Euroglyphus maynei</name>
    <name type="common">Mayne's house dust mite</name>
    <dbReference type="NCBI Taxonomy" id="6958"/>
    <lineage>
        <taxon>Eukaryota</taxon>
        <taxon>Metazoa</taxon>
        <taxon>Ecdysozoa</taxon>
        <taxon>Arthropoda</taxon>
        <taxon>Chelicerata</taxon>
        <taxon>Arachnida</taxon>
        <taxon>Acari</taxon>
        <taxon>Acariformes</taxon>
        <taxon>Sarcoptiformes</taxon>
        <taxon>Astigmata</taxon>
        <taxon>Psoroptidia</taxon>
        <taxon>Analgoidea</taxon>
        <taxon>Pyroglyphidae</taxon>
        <taxon>Pyroglyphinae</taxon>
        <taxon>Euroglyphus</taxon>
    </lineage>
</organism>
<keyword evidence="6" id="KW-0238">DNA-binding</keyword>
<evidence type="ECO:0000256" key="5">
    <source>
        <dbReference type="ARBA" id="ARBA00023015"/>
    </source>
</evidence>
<evidence type="ECO:0000256" key="1">
    <source>
        <dbReference type="ARBA" id="ARBA00004123"/>
    </source>
</evidence>
<keyword evidence="11" id="KW-1185">Reference proteome</keyword>
<gene>
    <name evidence="10" type="ORF">BLA29_009846</name>
</gene>
<proteinExistence type="predicted"/>
<dbReference type="EMBL" id="MUJZ01064871">
    <property type="protein sequence ID" value="OTF70616.1"/>
    <property type="molecule type" value="Genomic_DNA"/>
</dbReference>
<evidence type="ECO:0000256" key="6">
    <source>
        <dbReference type="ARBA" id="ARBA00023125"/>
    </source>
</evidence>
<dbReference type="Proteomes" id="UP000194236">
    <property type="component" value="Unassembled WGS sequence"/>
</dbReference>
<keyword evidence="4" id="KW-0862">Zinc</keyword>
<protein>
    <recommendedName>
        <fullName evidence="12">C2H2-type domain-containing protein</fullName>
    </recommendedName>
</protein>
<dbReference type="GO" id="GO:0006357">
    <property type="term" value="P:regulation of transcription by RNA polymerase II"/>
    <property type="evidence" value="ECO:0007669"/>
    <property type="project" value="TreeGrafter"/>
</dbReference>
<evidence type="ECO:0000256" key="4">
    <source>
        <dbReference type="ARBA" id="ARBA00022833"/>
    </source>
</evidence>
<feature type="non-terminal residue" evidence="10">
    <location>
        <position position="185"/>
    </location>
</feature>
<dbReference type="GO" id="GO:0008270">
    <property type="term" value="F:zinc ion binding"/>
    <property type="evidence" value="ECO:0007669"/>
    <property type="project" value="UniProtKB-KW"/>
</dbReference>
<keyword evidence="2" id="KW-0479">Metal-binding</keyword>
<feature type="region of interest" description="Disordered" evidence="9">
    <location>
        <begin position="113"/>
        <end position="185"/>
    </location>
</feature>
<name>A0A1Y3AT25_EURMA</name>
<dbReference type="PANTHER" id="PTHR13006">
    <property type="entry name" value="PAPILLOMAVIRUS REGULATORY FACTOR PRF-1"/>
    <property type="match status" value="1"/>
</dbReference>
<dbReference type="GO" id="GO:0000978">
    <property type="term" value="F:RNA polymerase II cis-regulatory region sequence-specific DNA binding"/>
    <property type="evidence" value="ECO:0007669"/>
    <property type="project" value="TreeGrafter"/>
</dbReference>
<dbReference type="GO" id="GO:0005634">
    <property type="term" value="C:nucleus"/>
    <property type="evidence" value="ECO:0007669"/>
    <property type="project" value="UniProtKB-SubCell"/>
</dbReference>
<accession>A0A1Y3AT25</accession>
<evidence type="ECO:0000256" key="2">
    <source>
        <dbReference type="ARBA" id="ARBA00022723"/>
    </source>
</evidence>
<evidence type="ECO:0000313" key="11">
    <source>
        <dbReference type="Proteomes" id="UP000194236"/>
    </source>
</evidence>
<evidence type="ECO:0000313" key="10">
    <source>
        <dbReference type="EMBL" id="OTF70616.1"/>
    </source>
</evidence>
<comment type="subcellular location">
    <subcellularLocation>
        <location evidence="1">Nucleus</location>
    </subcellularLocation>
</comment>
<evidence type="ECO:0000256" key="7">
    <source>
        <dbReference type="ARBA" id="ARBA00023163"/>
    </source>
</evidence>
<dbReference type="InterPro" id="IPR052253">
    <property type="entry name" value="CR1/CR2-DNA-binding_regulator"/>
</dbReference>
<dbReference type="AlphaFoldDB" id="A0A1Y3AT25"/>
<evidence type="ECO:0000256" key="3">
    <source>
        <dbReference type="ARBA" id="ARBA00022771"/>
    </source>
</evidence>
<evidence type="ECO:0008006" key="12">
    <source>
        <dbReference type="Google" id="ProtNLM"/>
    </source>
</evidence>
<evidence type="ECO:0000256" key="9">
    <source>
        <dbReference type="SAM" id="MobiDB-lite"/>
    </source>
</evidence>
<keyword evidence="7" id="KW-0804">Transcription</keyword>
<keyword evidence="3" id="KW-0863">Zinc-finger</keyword>
<comment type="caution">
    <text evidence="10">The sequence shown here is derived from an EMBL/GenBank/DDBJ whole genome shotgun (WGS) entry which is preliminary data.</text>
</comment>
<sequence length="185" mass="19947">MDECAAALVLMSLSASPRSPTLFTTNEQLFQHGTTPTKLFKCTWRGCKHRTFVQREIEQHVRMEHLQKQNDDEEMMSGDEEFYYTEVDITFDPIINADAIMALGKGTNGGGGGGGHPAFSINHHHHHNLSSGPESPVSVSECGDAASSSSSSSGAMMMSIHGENSMDSSSNPPSPTTMNNIATTN</sequence>
<dbReference type="OrthoDB" id="5950721at2759"/>